<dbReference type="InterPro" id="IPR011658">
    <property type="entry name" value="PA14_dom"/>
</dbReference>
<feature type="region of interest" description="Disordered" evidence="1">
    <location>
        <begin position="203"/>
        <end position="222"/>
    </location>
</feature>
<dbReference type="RefSeq" id="WP_155053491.1">
    <property type="nucleotide sequence ID" value="NZ_BAAAIB010000005.1"/>
</dbReference>
<dbReference type="Pfam" id="PF07691">
    <property type="entry name" value="PA14"/>
    <property type="match status" value="2"/>
</dbReference>
<organism evidence="3 4">
    <name type="scientific">Agromyces bracchium</name>
    <dbReference type="NCBI Taxonomy" id="88376"/>
    <lineage>
        <taxon>Bacteria</taxon>
        <taxon>Bacillati</taxon>
        <taxon>Actinomycetota</taxon>
        <taxon>Actinomycetes</taxon>
        <taxon>Micrococcales</taxon>
        <taxon>Microbacteriaceae</taxon>
        <taxon>Agromyces</taxon>
    </lineage>
</organism>
<dbReference type="InterPro" id="IPR013783">
    <property type="entry name" value="Ig-like_fold"/>
</dbReference>
<dbReference type="NCBIfam" id="TIGR03696">
    <property type="entry name" value="Rhs_assc_core"/>
    <property type="match status" value="1"/>
</dbReference>
<dbReference type="InterPro" id="IPR022385">
    <property type="entry name" value="Rhs_assc_core"/>
</dbReference>
<feature type="compositionally biased region" description="Polar residues" evidence="1">
    <location>
        <begin position="203"/>
        <end position="220"/>
    </location>
</feature>
<dbReference type="Gene3D" id="3.90.182.10">
    <property type="entry name" value="Toxin - Anthrax Protective Antigen,domain 1"/>
    <property type="match status" value="2"/>
</dbReference>
<protein>
    <recommendedName>
        <fullName evidence="2">PA14 domain-containing protein</fullName>
    </recommendedName>
</protein>
<keyword evidence="4" id="KW-1185">Reference proteome</keyword>
<dbReference type="SUPFAM" id="SSF56988">
    <property type="entry name" value="Anthrax protective antigen"/>
    <property type="match status" value="2"/>
</dbReference>
<evidence type="ECO:0000256" key="1">
    <source>
        <dbReference type="SAM" id="MobiDB-lite"/>
    </source>
</evidence>
<dbReference type="Gene3D" id="2.60.40.10">
    <property type="entry name" value="Immunoglobulins"/>
    <property type="match status" value="2"/>
</dbReference>
<dbReference type="GO" id="GO:0005975">
    <property type="term" value="P:carbohydrate metabolic process"/>
    <property type="evidence" value="ECO:0007669"/>
    <property type="project" value="UniProtKB-ARBA"/>
</dbReference>
<dbReference type="OrthoDB" id="3751446at2"/>
<accession>A0A6I3MBB7</accession>
<evidence type="ECO:0000259" key="2">
    <source>
        <dbReference type="PROSITE" id="PS51820"/>
    </source>
</evidence>
<sequence>MTAYTNHLTGSSETHAYKSNGQYNHNYGLQMGNTNTNGIWRTVAKFNYEQFYGKQILDVGISFGGLSGDSTTTTRYGTLHHATAFNYNGVGGTLGQIRIDATGGEVNDDRLTNAIAKWVRDRTGGAYLMFRGDESAAFTYKHAYAEMGVWWKEFPKAGTTPTPSSGATTNLTPELKVSGSTAAASTTLQYRFRVGTGTTPESGTVWTSQWQSGSSGNEVTVPNGPLLAGKTYTWRLEVRDEYDGAFGTSTIRQSPVWKFTTTTPGLPAVETSSPVDSSIVSTLQPALSVGAVTDGAGNPVEGYEFSIATGTDGLTGAVANSGWIASPSWTPPAGTLQDGGSYAWTVKTKDQYGEYYVNWSNRLKIDLRVGSAGPAPTDTAGPVTVNLANGNVNLSFGSPAVTAAGGSMGYSFTYNSQQASNQGLVGKYYDHNPTNGSTVTYPLPVSAGTMVMQRIDPQVSFLWGNGSPGEGVPVDNFRVRWDGFLSAPPGRYEFGMVRDNGARVKVDNAFVYDLYTNTHSDGKVTWEASKDLTVQAGSAPLKFEMDYFDGTYTANAQLWVRQTDSSGDGIESTQQVVPASWFTRSLTTMPAGWEASTPLAGEGNVYASVRVNENSVTVTDAAGAAHTYTKVGSGAGAGYKPPVGEAGVLVVGQDKKVTLTDETGAIHTFRADGQFDSVTYPADLKKPAAPLSYYDAAGRLTEVRDPLSKDGNGNYQRVVKFSYQVSGTTCPTAPGYTTPPAGMLCEITYPGHVAGQPDTTQLFYLGGQLAKIVDPGGETARFRYNPTSGLLDGVWDSLQNDWLAADPTRDPASTTSGTTITYAQADPGTAGSPWRATSVTLAAPDGVTAAEQPEKTYTYEAGSTFVDVAGLDVPDEGASNGHARTVTFDDGLRTLTDQSAMGLTAHQVWNTKDQVLSRTDPWQIESTTIYDDRDRPTDTYGPAPAECFDNDPASATFLQPTTCAATTAHTSTRYDEGMQGLRAEYFNNETMTGKPAAYSLGIGGIDGAVEKNWGSTGVPATGVNLDHWSLRLTGTITFPTDGPQQLWLYVDDGAQLWVDDVKIIDFWRSGAATWSSVGNFDTGTKRTRSIRIQYLDYTSTAQLKLAWGSSKTTVPGSALKPDFGLVTSTTTDDALPAGAPTGAAVTSLSTSTSYGSTPWLGLPRSSTIDPGGLNLTTDTTYDADYNRVTGRYLPAAVADGKTGTAGYGFTSEYYGDTQTLASKYPSATDPICGVALSTPQYGYLWKKTQPGQSGQQVTTEDAYDLLGRTVGTRTTGSTAWSCTTFDARGRTTQVSTPATDDGAMPGRSASFGFADPTTGNPLVSWAQGEDLPGSPTDGRVTTEVDLLGRTVSYTDVWGHTTTTEYAPQTGRVTSVTTTNAGGTVVQEQAFEYDLDGRVEKVTTGGDVLADPVYADGRLVTVDYPASGAGNGSALTGIERDPNGATSSVSWAFTDGTTLTDTVSRSVSGRIVGNTLTDGTTQFTSGYAFDAAGRLTQATLPEATLDYGFGEVAGCAAPAFAKAGLNNNRTSMTITPTSGTPTTTSYCYDQGDRLLGTTVTPAAVVDANPVAAGLTASELAYDVHGNTSLLADQELGYDATDQHTTTTLTDGTTVEYVRDVTGRIVQRTQTTGGQNPETTTIRYGFTGGGDAPAFILDGQNTLLQHVQGLPGGVTVSTSISDGAQTWSYPNIHGDTTVTADQAGTRSTVFRYDPFGQPIDAVTGQTGTSTADDAGPDTLPGDGDWGWLGQHRKLTEHAGTIATIEMGARQYVPALGRFLEIDPVEGGVTNNYDYPADPINKLDLTGERAFGQFDNHWKTNQGANRKMRGDIVSNGRRICSASRCLAGGSSSRVVYTKQHQLEKIRLTINGMNQFSAGAGVLGVAIAAVPVVDVAAPVVLGVAMASGAAAAAMECGHFGWSGNCAAGLAAVGIGGVGAAASRFVVANSGRTLGPFATGWYSGEFQAQVVFSGITLLQ</sequence>
<dbReference type="PROSITE" id="PS51820">
    <property type="entry name" value="PA14"/>
    <property type="match status" value="2"/>
</dbReference>
<gene>
    <name evidence="3" type="ORF">GJ743_19145</name>
</gene>
<dbReference type="SMART" id="SM00758">
    <property type="entry name" value="PA14"/>
    <property type="match status" value="2"/>
</dbReference>
<dbReference type="Gene3D" id="2.180.10.10">
    <property type="entry name" value="RHS repeat-associated core"/>
    <property type="match status" value="1"/>
</dbReference>
<dbReference type="Proteomes" id="UP000433071">
    <property type="component" value="Unassembled WGS sequence"/>
</dbReference>
<evidence type="ECO:0000313" key="4">
    <source>
        <dbReference type="Proteomes" id="UP000433071"/>
    </source>
</evidence>
<feature type="region of interest" description="Disordered" evidence="1">
    <location>
        <begin position="1714"/>
        <end position="1738"/>
    </location>
</feature>
<name>A0A6I3MBB7_9MICO</name>
<comment type="caution">
    <text evidence="3">The sequence shown here is derived from an EMBL/GenBank/DDBJ whole genome shotgun (WGS) entry which is preliminary data.</text>
</comment>
<evidence type="ECO:0000313" key="3">
    <source>
        <dbReference type="EMBL" id="MTH70485.1"/>
    </source>
</evidence>
<dbReference type="InterPro" id="IPR037524">
    <property type="entry name" value="PA14/GLEYA"/>
</dbReference>
<proteinExistence type="predicted"/>
<reference evidence="3 4" key="1">
    <citation type="submission" date="2019-11" db="EMBL/GenBank/DDBJ databases">
        <title>Agromyces kandeliae sp. nov., isolated from mangrove soil.</title>
        <authorList>
            <person name="Wang R."/>
        </authorList>
    </citation>
    <scope>NUCLEOTIDE SEQUENCE [LARGE SCALE GENOMIC DNA]</scope>
    <source>
        <strain evidence="3 4">JCM 11433</strain>
    </source>
</reference>
<dbReference type="EMBL" id="WMLB01000047">
    <property type="protein sequence ID" value="MTH70485.1"/>
    <property type="molecule type" value="Genomic_DNA"/>
</dbReference>
<feature type="domain" description="PA14" evidence="2">
    <location>
        <begin position="419"/>
        <end position="577"/>
    </location>
</feature>
<feature type="domain" description="PA14" evidence="2">
    <location>
        <begin position="976"/>
        <end position="1130"/>
    </location>
</feature>